<dbReference type="Proteomes" id="UP000495940">
    <property type="component" value="Chromosome"/>
</dbReference>
<dbReference type="KEGG" id="shaw:CEB94_00945"/>
<keyword evidence="3" id="KW-1185">Reference proteome</keyword>
<reference evidence="2 3" key="1">
    <citation type="submission" date="2017-06" db="EMBL/GenBank/DDBJ databases">
        <title>Complete Genome Sequence of Streptomyces hawaiiensis NRRL 15010 and insights into acyldepsipeptides biosynthesis.</title>
        <authorList>
            <person name="Mariita R.M."/>
            <person name="Sello J.K."/>
        </authorList>
    </citation>
    <scope>NUCLEOTIDE SEQUENCE [LARGE SCALE GENOMIC DNA]</scope>
    <source>
        <strain evidence="2 3">ATCC 12236</strain>
    </source>
</reference>
<name>A0A6G5R6X9_9ACTN</name>
<gene>
    <name evidence="2" type="ORF">CEB94_00945</name>
</gene>
<organism evidence="2 3">
    <name type="scientific">Streptomyces hawaiiensis</name>
    <dbReference type="NCBI Taxonomy" id="67305"/>
    <lineage>
        <taxon>Bacteria</taxon>
        <taxon>Bacillati</taxon>
        <taxon>Actinomycetota</taxon>
        <taxon>Actinomycetes</taxon>
        <taxon>Kitasatosporales</taxon>
        <taxon>Streptomycetaceae</taxon>
        <taxon>Streptomyces</taxon>
    </lineage>
</organism>
<protein>
    <submittedName>
        <fullName evidence="2">Uncharacterized protein</fullName>
    </submittedName>
</protein>
<accession>A0A6G5R6X9</accession>
<feature type="region of interest" description="Disordered" evidence="1">
    <location>
        <begin position="44"/>
        <end position="95"/>
    </location>
</feature>
<sequence>MPWVRDYVRSDGTPVRGHSRWAPGARREVTIFAGFALAVVALGNGSTTAGSGGEAPRPQPTVQYPIRFDDAPPPRIQQPRPTVSYPVRFPQTGNR</sequence>
<dbReference type="AlphaFoldDB" id="A0A6G5R6X9"/>
<evidence type="ECO:0000313" key="3">
    <source>
        <dbReference type="Proteomes" id="UP000495940"/>
    </source>
</evidence>
<evidence type="ECO:0000256" key="1">
    <source>
        <dbReference type="SAM" id="MobiDB-lite"/>
    </source>
</evidence>
<evidence type="ECO:0000313" key="2">
    <source>
        <dbReference type="EMBL" id="QCD53634.1"/>
    </source>
</evidence>
<proteinExistence type="predicted"/>
<feature type="region of interest" description="Disordered" evidence="1">
    <location>
        <begin position="1"/>
        <end position="20"/>
    </location>
</feature>
<dbReference type="EMBL" id="CP021978">
    <property type="protein sequence ID" value="QCD53634.1"/>
    <property type="molecule type" value="Genomic_DNA"/>
</dbReference>